<keyword evidence="2" id="KW-1185">Reference proteome</keyword>
<name>A0A0M6WCP2_9FIRM</name>
<dbReference type="EMBL" id="CVRR01000005">
    <property type="protein sequence ID" value="CRL33776.1"/>
    <property type="molecule type" value="Genomic_DNA"/>
</dbReference>
<dbReference type="AlphaFoldDB" id="A0A0M6WCP2"/>
<dbReference type="Proteomes" id="UP000049979">
    <property type="component" value="Unassembled WGS sequence"/>
</dbReference>
<evidence type="ECO:0000313" key="2">
    <source>
        <dbReference type="Proteomes" id="UP000049979"/>
    </source>
</evidence>
<dbReference type="RefSeq" id="WP_055067045.1">
    <property type="nucleotide sequence ID" value="NZ_CP173697.1"/>
</dbReference>
<accession>A0A0M6WCP2</accession>
<reference evidence="2" key="1">
    <citation type="submission" date="2015-05" db="EMBL/GenBank/DDBJ databases">
        <authorList>
            <consortium name="Pathogen Informatics"/>
        </authorList>
    </citation>
    <scope>NUCLEOTIDE SEQUENCE [LARGE SCALE GENOMIC DNA]</scope>
    <source>
        <strain evidence="2">M72</strain>
    </source>
</reference>
<sequence>MMLCLRKGAKVCGKRTLYFFTDFTRESNVTVVVVSPARSVYVSPLVSLGQLITNGVFSVDIRFHPALKGFCYLPVLCTVEQIFHFVSFKDHLITHDGSPLF</sequence>
<organism evidence="1 2">
    <name type="scientific">Roseburia faecis</name>
    <dbReference type="NCBI Taxonomy" id="301302"/>
    <lineage>
        <taxon>Bacteria</taxon>
        <taxon>Bacillati</taxon>
        <taxon>Bacillota</taxon>
        <taxon>Clostridia</taxon>
        <taxon>Lachnospirales</taxon>
        <taxon>Lachnospiraceae</taxon>
        <taxon>Roseburia</taxon>
    </lineage>
</organism>
<protein>
    <submittedName>
        <fullName evidence="1">Uncharacterized protein</fullName>
    </submittedName>
</protein>
<proteinExistence type="predicted"/>
<evidence type="ECO:0000313" key="1">
    <source>
        <dbReference type="EMBL" id="CRL33776.1"/>
    </source>
</evidence>
<gene>
    <name evidence="1" type="ORF">M72_03061</name>
</gene>